<dbReference type="EMBL" id="CAXIEN010000286">
    <property type="protein sequence ID" value="CAL1291593.1"/>
    <property type="molecule type" value="Genomic_DNA"/>
</dbReference>
<gene>
    <name evidence="1" type="ORF">LARSCL_LOCUS17166</name>
</gene>
<keyword evidence="2" id="KW-1185">Reference proteome</keyword>
<evidence type="ECO:0000313" key="2">
    <source>
        <dbReference type="Proteomes" id="UP001497382"/>
    </source>
</evidence>
<reference evidence="1 2" key="1">
    <citation type="submission" date="2024-04" db="EMBL/GenBank/DDBJ databases">
        <authorList>
            <person name="Rising A."/>
            <person name="Reimegard J."/>
            <person name="Sonavane S."/>
            <person name="Akerstrom W."/>
            <person name="Nylinder S."/>
            <person name="Hedman E."/>
            <person name="Kallberg Y."/>
        </authorList>
    </citation>
    <scope>NUCLEOTIDE SEQUENCE [LARGE SCALE GENOMIC DNA]</scope>
</reference>
<dbReference type="Proteomes" id="UP001497382">
    <property type="component" value="Unassembled WGS sequence"/>
</dbReference>
<dbReference type="AlphaFoldDB" id="A0AAV2B5U7"/>
<feature type="non-terminal residue" evidence="1">
    <location>
        <position position="40"/>
    </location>
</feature>
<organism evidence="1 2">
    <name type="scientific">Larinioides sclopetarius</name>
    <dbReference type="NCBI Taxonomy" id="280406"/>
    <lineage>
        <taxon>Eukaryota</taxon>
        <taxon>Metazoa</taxon>
        <taxon>Ecdysozoa</taxon>
        <taxon>Arthropoda</taxon>
        <taxon>Chelicerata</taxon>
        <taxon>Arachnida</taxon>
        <taxon>Araneae</taxon>
        <taxon>Araneomorphae</taxon>
        <taxon>Entelegynae</taxon>
        <taxon>Araneoidea</taxon>
        <taxon>Araneidae</taxon>
        <taxon>Larinioides</taxon>
    </lineage>
</organism>
<accession>A0AAV2B5U7</accession>
<comment type="caution">
    <text evidence="1">The sequence shown here is derived from an EMBL/GenBank/DDBJ whole genome shotgun (WGS) entry which is preliminary data.</text>
</comment>
<proteinExistence type="predicted"/>
<name>A0AAV2B5U7_9ARAC</name>
<evidence type="ECO:0000313" key="1">
    <source>
        <dbReference type="EMBL" id="CAL1291593.1"/>
    </source>
</evidence>
<sequence>MYGLNRIYIFRVHSGWQLLTPHPGRGQKVNFEFLNFSRLR</sequence>
<protein>
    <submittedName>
        <fullName evidence="1">Uncharacterized protein</fullName>
    </submittedName>
</protein>